<organism evidence="1 2">
    <name type="scientific">Bizionia algoritergicola</name>
    <dbReference type="NCBI Taxonomy" id="291187"/>
    <lineage>
        <taxon>Bacteria</taxon>
        <taxon>Pseudomonadati</taxon>
        <taxon>Bacteroidota</taxon>
        <taxon>Flavobacteriia</taxon>
        <taxon>Flavobacteriales</taxon>
        <taxon>Flavobacteriaceae</taxon>
        <taxon>Bizionia</taxon>
    </lineage>
</organism>
<dbReference type="Proteomes" id="UP000324358">
    <property type="component" value="Unassembled WGS sequence"/>
</dbReference>
<sequence length="110" mass="12927">MQELKKHIIFKGFTVLLVLAILLPAAVKVAHVFENHKHETCIDKSTTHFHALDLECEFYKFKLTNHFFHIPENFNVLEVIENHEISTSQYFFLSPYQQLHFSLRGPPVFS</sequence>
<proteinExistence type="predicted"/>
<dbReference type="EMBL" id="VSKL01000002">
    <property type="protein sequence ID" value="TYB73685.1"/>
    <property type="molecule type" value="Genomic_DNA"/>
</dbReference>
<accession>A0A5D0QY16</accession>
<dbReference type="RefSeq" id="WP_066248095.1">
    <property type="nucleotide sequence ID" value="NZ_VSKL01000002.1"/>
</dbReference>
<protein>
    <submittedName>
        <fullName evidence="1">Uncharacterized protein</fullName>
    </submittedName>
</protein>
<evidence type="ECO:0000313" key="1">
    <source>
        <dbReference type="EMBL" id="TYB73685.1"/>
    </source>
</evidence>
<gene>
    <name evidence="1" type="ORF">ES675_08515</name>
</gene>
<dbReference type="AlphaFoldDB" id="A0A5D0QY16"/>
<evidence type="ECO:0000313" key="2">
    <source>
        <dbReference type="Proteomes" id="UP000324358"/>
    </source>
</evidence>
<keyword evidence="2" id="KW-1185">Reference proteome</keyword>
<comment type="caution">
    <text evidence="1">The sequence shown here is derived from an EMBL/GenBank/DDBJ whole genome shotgun (WGS) entry which is preliminary data.</text>
</comment>
<reference evidence="1 2" key="1">
    <citation type="submission" date="2019-08" db="EMBL/GenBank/DDBJ databases">
        <title>Genomes of Antarctic Bizionia species.</title>
        <authorList>
            <person name="Bowman J.P."/>
        </authorList>
    </citation>
    <scope>NUCLEOTIDE SEQUENCE [LARGE SCALE GENOMIC DNA]</scope>
    <source>
        <strain evidence="1 2">APA-1</strain>
    </source>
</reference>
<name>A0A5D0QY16_9FLAO</name>
<dbReference type="OrthoDB" id="1449138at2"/>